<evidence type="ECO:0008006" key="5">
    <source>
        <dbReference type="Google" id="ProtNLM"/>
    </source>
</evidence>
<evidence type="ECO:0000313" key="4">
    <source>
        <dbReference type="Proteomes" id="UP001597478"/>
    </source>
</evidence>
<comment type="caution">
    <text evidence="3">The sequence shown here is derived from an EMBL/GenBank/DDBJ whole genome shotgun (WGS) entry which is preliminary data.</text>
</comment>
<proteinExistence type="predicted"/>
<feature type="compositionally biased region" description="Acidic residues" evidence="1">
    <location>
        <begin position="27"/>
        <end position="36"/>
    </location>
</feature>
<feature type="transmembrane region" description="Helical" evidence="2">
    <location>
        <begin position="59"/>
        <end position="78"/>
    </location>
</feature>
<dbReference type="EMBL" id="JBHUOF010000034">
    <property type="protein sequence ID" value="MFD2801657.1"/>
    <property type="molecule type" value="Genomic_DNA"/>
</dbReference>
<accession>A0ABW5WCJ7</accession>
<protein>
    <recommendedName>
        <fullName evidence="5">Pyrroloquinoline-quinone binding quinoprotein</fullName>
    </recommendedName>
</protein>
<sequence length="449" mass="47701">MTSSGRHRDQDTGDREGAAPPVGTEDVLSDAEPAPEEDTRAAAPARARRSPWNRRRDRVIAALLAVVAVAGALLVWAGSDSRATIQETADGPPPLPGEPADVPATLTETWRAESPATPEPVAEESTVVTGSGGEVTGRDPRTGEVRWRYARDLPLCTVEAEWDTALAVYRKDTGCSEVTQLDPATGARTGQRNGDAELGTRLVGDGGHVTTTGDRLLNTWRNDLVKSLEFGRVYATVNPERQPRPNCTYGTVAVASGRVGVIERCPNETGARLTVLKAAGEEADEPEQVFSQMLPERTAKLVAMSGAGIAVVLPQSGQLALYDPEGQERERFPLDVPAADLAREPEDGVMPTATGTEHVYWFTGSSTMALSRKDLTPQWTVRGTLGPGTSYASRYVVPIEGGLAVLNESTGETIRTVGVDRSGHRGDVELAAAGPVLLEQRGGTVVALR</sequence>
<dbReference type="InterPro" id="IPR011047">
    <property type="entry name" value="Quinoprotein_ADH-like_sf"/>
</dbReference>
<keyword evidence="2" id="KW-1133">Transmembrane helix</keyword>
<reference evidence="4" key="1">
    <citation type="journal article" date="2019" name="Int. J. Syst. Evol. Microbiol.">
        <title>The Global Catalogue of Microorganisms (GCM) 10K type strain sequencing project: providing services to taxonomists for standard genome sequencing and annotation.</title>
        <authorList>
            <consortium name="The Broad Institute Genomics Platform"/>
            <consortium name="The Broad Institute Genome Sequencing Center for Infectious Disease"/>
            <person name="Wu L."/>
            <person name="Ma J."/>
        </authorList>
    </citation>
    <scope>NUCLEOTIDE SEQUENCE [LARGE SCALE GENOMIC DNA]</scope>
    <source>
        <strain evidence="4">IBRC-M 10906</strain>
    </source>
</reference>
<dbReference type="Proteomes" id="UP001597478">
    <property type="component" value="Unassembled WGS sequence"/>
</dbReference>
<keyword evidence="4" id="KW-1185">Reference proteome</keyword>
<feature type="region of interest" description="Disordered" evidence="1">
    <location>
        <begin position="1"/>
        <end position="52"/>
    </location>
</feature>
<evidence type="ECO:0000256" key="1">
    <source>
        <dbReference type="SAM" id="MobiDB-lite"/>
    </source>
</evidence>
<feature type="region of interest" description="Disordered" evidence="1">
    <location>
        <begin position="110"/>
        <end position="140"/>
    </location>
</feature>
<dbReference type="RefSeq" id="WP_377393312.1">
    <property type="nucleotide sequence ID" value="NZ_JBHSAN010000035.1"/>
</dbReference>
<evidence type="ECO:0000256" key="2">
    <source>
        <dbReference type="SAM" id="Phobius"/>
    </source>
</evidence>
<keyword evidence="2" id="KW-0472">Membrane</keyword>
<name>A0ABW5WCJ7_9PSEU</name>
<keyword evidence="2" id="KW-0812">Transmembrane</keyword>
<evidence type="ECO:0000313" key="3">
    <source>
        <dbReference type="EMBL" id="MFD2801657.1"/>
    </source>
</evidence>
<feature type="compositionally biased region" description="Basic and acidic residues" evidence="1">
    <location>
        <begin position="1"/>
        <end position="17"/>
    </location>
</feature>
<dbReference type="SUPFAM" id="SSF50998">
    <property type="entry name" value="Quinoprotein alcohol dehydrogenase-like"/>
    <property type="match status" value="1"/>
</dbReference>
<organism evidence="3 4">
    <name type="scientific">Prauserella oleivorans</name>
    <dbReference type="NCBI Taxonomy" id="1478153"/>
    <lineage>
        <taxon>Bacteria</taxon>
        <taxon>Bacillati</taxon>
        <taxon>Actinomycetota</taxon>
        <taxon>Actinomycetes</taxon>
        <taxon>Pseudonocardiales</taxon>
        <taxon>Pseudonocardiaceae</taxon>
        <taxon>Prauserella</taxon>
    </lineage>
</organism>
<gene>
    <name evidence="3" type="ORF">ACFS2C_19895</name>
</gene>